<dbReference type="EMBL" id="CYYW01000005">
    <property type="protein sequence ID" value="CUN85159.1"/>
    <property type="molecule type" value="Genomic_DNA"/>
</dbReference>
<protein>
    <submittedName>
        <fullName evidence="1">Uncharacterized protein</fullName>
    </submittedName>
</protein>
<gene>
    <name evidence="1" type="ORF">ERS852417_01123</name>
</gene>
<evidence type="ECO:0000313" key="2">
    <source>
        <dbReference type="Proteomes" id="UP000095384"/>
    </source>
</evidence>
<name>A0A174AB87_9FIRM</name>
<dbReference type="RefSeq" id="WP_055223731.1">
    <property type="nucleotide sequence ID" value="NZ_CYYW01000005.1"/>
</dbReference>
<sequence>MFGKIIYYDKKAVAEYKSVISGKPNLEIEEYDVSNDKGIIADLKLVSADVKASKSYKAKVQESDLYDCDLFEKMLIGRDDYFDFTISSDYDITTVPNRSIIKMDGYIEIPEDFDMMKVIDAFKPFILNMNQFQDMEEASRMALQTFLGSANAAKIPLVFEGEDTLFCSKIFQENMTISYEELSEIDENITILARVTSQFVSSTKPYYDPLKDFMALNRMMRKSMGDRGKEFSPIYVDDQYRMVEVLAIYR</sequence>
<proteinExistence type="predicted"/>
<organism evidence="1 2">
    <name type="scientific">Agathobacter rectalis</name>
    <dbReference type="NCBI Taxonomy" id="39491"/>
    <lineage>
        <taxon>Bacteria</taxon>
        <taxon>Bacillati</taxon>
        <taxon>Bacillota</taxon>
        <taxon>Clostridia</taxon>
        <taxon>Lachnospirales</taxon>
        <taxon>Lachnospiraceae</taxon>
        <taxon>Agathobacter</taxon>
    </lineage>
</organism>
<reference evidence="1 2" key="1">
    <citation type="submission" date="2015-09" db="EMBL/GenBank/DDBJ databases">
        <authorList>
            <consortium name="Pathogen Informatics"/>
        </authorList>
    </citation>
    <scope>NUCLEOTIDE SEQUENCE [LARGE SCALE GENOMIC DNA]</scope>
    <source>
        <strain evidence="1 2">2789STDY5608860</strain>
    </source>
</reference>
<dbReference type="AlphaFoldDB" id="A0A174AB87"/>
<dbReference type="Proteomes" id="UP000095384">
    <property type="component" value="Unassembled WGS sequence"/>
</dbReference>
<evidence type="ECO:0000313" key="1">
    <source>
        <dbReference type="EMBL" id="CUN85159.1"/>
    </source>
</evidence>
<dbReference type="Pfam" id="PF19952">
    <property type="entry name" value="DUF6414"/>
    <property type="match status" value="1"/>
</dbReference>
<accession>A0A174AB87</accession>
<dbReference type="InterPro" id="IPR045633">
    <property type="entry name" value="DUF6414"/>
</dbReference>